<accession>A0A498JMX4</accession>
<dbReference type="Proteomes" id="UP000290289">
    <property type="component" value="Chromosome 6"/>
</dbReference>
<gene>
    <name evidence="1" type="ORF">DVH24_035766</name>
</gene>
<reference evidence="1 2" key="1">
    <citation type="submission" date="2018-10" db="EMBL/GenBank/DDBJ databases">
        <title>A high-quality apple genome assembly.</title>
        <authorList>
            <person name="Hu J."/>
        </authorList>
    </citation>
    <scope>NUCLEOTIDE SEQUENCE [LARGE SCALE GENOMIC DNA]</scope>
    <source>
        <strain evidence="2">cv. HFTH1</strain>
        <tissue evidence="1">Young leaf</tissue>
    </source>
</reference>
<comment type="caution">
    <text evidence="1">The sequence shown here is derived from an EMBL/GenBank/DDBJ whole genome shotgun (WGS) entry which is preliminary data.</text>
</comment>
<proteinExistence type="predicted"/>
<name>A0A498JMX4_MALDO</name>
<protein>
    <submittedName>
        <fullName evidence="1">Uncharacterized protein</fullName>
    </submittedName>
</protein>
<evidence type="ECO:0000313" key="1">
    <source>
        <dbReference type="EMBL" id="RXH97098.1"/>
    </source>
</evidence>
<evidence type="ECO:0000313" key="2">
    <source>
        <dbReference type="Proteomes" id="UP000290289"/>
    </source>
</evidence>
<keyword evidence="2" id="KW-1185">Reference proteome</keyword>
<dbReference type="AlphaFoldDB" id="A0A498JMX4"/>
<dbReference type="EMBL" id="RDQH01000332">
    <property type="protein sequence ID" value="RXH97098.1"/>
    <property type="molecule type" value="Genomic_DNA"/>
</dbReference>
<organism evidence="1 2">
    <name type="scientific">Malus domestica</name>
    <name type="common">Apple</name>
    <name type="synonym">Pyrus malus</name>
    <dbReference type="NCBI Taxonomy" id="3750"/>
    <lineage>
        <taxon>Eukaryota</taxon>
        <taxon>Viridiplantae</taxon>
        <taxon>Streptophyta</taxon>
        <taxon>Embryophyta</taxon>
        <taxon>Tracheophyta</taxon>
        <taxon>Spermatophyta</taxon>
        <taxon>Magnoliopsida</taxon>
        <taxon>eudicotyledons</taxon>
        <taxon>Gunneridae</taxon>
        <taxon>Pentapetalae</taxon>
        <taxon>rosids</taxon>
        <taxon>fabids</taxon>
        <taxon>Rosales</taxon>
        <taxon>Rosaceae</taxon>
        <taxon>Amygdaloideae</taxon>
        <taxon>Maleae</taxon>
        <taxon>Malus</taxon>
    </lineage>
</organism>
<sequence length="100" mass="10795">MFWRDRRMRLIRSHKAVTTAPRSIHLPLTSATTAPAEMDPMPVNSIDPIDLVGPQVSQASTSSASSVVLLVNTKHGHRCTRTPNTTSIHEIKAGGGIEIA</sequence>